<sequence length="142" mass="15613">MTTSRADKTAERACYVPLWDEATEEFHNGWLTYRPADPYFVHLEIEDWPAPVVAPRTVLADGLSGLAECLSKPDRTGLRVQPSSNGKNVLLGVTQGDLLLGLFRTPADLLATHLDELDELVPMGGEMARIDWDDVIANLLGP</sequence>
<dbReference type="EMBL" id="JACHGN010000035">
    <property type="protein sequence ID" value="MBB5140015.1"/>
    <property type="molecule type" value="Genomic_DNA"/>
</dbReference>
<evidence type="ECO:0000313" key="1">
    <source>
        <dbReference type="EMBL" id="MBB5140015.1"/>
    </source>
</evidence>
<proteinExistence type="predicted"/>
<evidence type="ECO:0000313" key="2">
    <source>
        <dbReference type="Proteomes" id="UP000578449"/>
    </source>
</evidence>
<dbReference type="AlphaFoldDB" id="A0A840PVV2"/>
<gene>
    <name evidence="1" type="ORF">HNP84_009780</name>
</gene>
<keyword evidence="2" id="KW-1185">Reference proteome</keyword>
<dbReference type="RefSeq" id="WP_185056822.1">
    <property type="nucleotide sequence ID" value="NZ_BAABIX010000005.1"/>
</dbReference>
<reference evidence="1 2" key="1">
    <citation type="submission" date="2020-08" db="EMBL/GenBank/DDBJ databases">
        <title>Genomic Encyclopedia of Type Strains, Phase IV (KMG-IV): sequencing the most valuable type-strain genomes for metagenomic binning, comparative biology and taxonomic classification.</title>
        <authorList>
            <person name="Goeker M."/>
        </authorList>
    </citation>
    <scope>NUCLEOTIDE SEQUENCE [LARGE SCALE GENOMIC DNA]</scope>
    <source>
        <strain evidence="1 2">DSM 45615</strain>
    </source>
</reference>
<organism evidence="1 2">
    <name type="scientific">Thermocatellispora tengchongensis</name>
    <dbReference type="NCBI Taxonomy" id="1073253"/>
    <lineage>
        <taxon>Bacteria</taxon>
        <taxon>Bacillati</taxon>
        <taxon>Actinomycetota</taxon>
        <taxon>Actinomycetes</taxon>
        <taxon>Streptosporangiales</taxon>
        <taxon>Streptosporangiaceae</taxon>
        <taxon>Thermocatellispora</taxon>
    </lineage>
</organism>
<name>A0A840PVV2_9ACTN</name>
<protein>
    <submittedName>
        <fullName evidence="1">Uncharacterized protein</fullName>
    </submittedName>
</protein>
<dbReference type="Proteomes" id="UP000578449">
    <property type="component" value="Unassembled WGS sequence"/>
</dbReference>
<comment type="caution">
    <text evidence="1">The sequence shown here is derived from an EMBL/GenBank/DDBJ whole genome shotgun (WGS) entry which is preliminary data.</text>
</comment>
<dbReference type="Gene3D" id="2.30.31.20">
    <property type="entry name" value="Sporulation-specific cell division protein SsgB"/>
    <property type="match status" value="1"/>
</dbReference>
<accession>A0A840PVV2</accession>
<dbReference type="InterPro" id="IPR038658">
    <property type="entry name" value="SsgB_sf"/>
</dbReference>